<reference evidence="1 2" key="1">
    <citation type="submission" date="2019-12" db="EMBL/GenBank/DDBJ databases">
        <authorList>
            <person name="Lee S.D."/>
        </authorList>
    </citation>
    <scope>NUCLEOTIDE SEQUENCE [LARGE SCALE GENOMIC DNA]</scope>
    <source>
        <strain evidence="1 2">SAP-6</strain>
    </source>
</reference>
<name>A0A845SN78_9GAMM</name>
<dbReference type="RefSeq" id="WP_162368201.1">
    <property type="nucleotide sequence ID" value="NZ_WUBS01000019.1"/>
</dbReference>
<proteinExistence type="predicted"/>
<comment type="caution">
    <text evidence="1">The sequence shown here is derived from an EMBL/GenBank/DDBJ whole genome shotgun (WGS) entry which is preliminary data.</text>
</comment>
<sequence>MSEQIHLQEPKDKNFISLREPWEVEYWTQTLGITKQKLSAAIRAVGNGAKEVKEHCGK</sequence>
<evidence type="ECO:0000313" key="1">
    <source>
        <dbReference type="EMBL" id="NDL65489.1"/>
    </source>
</evidence>
<evidence type="ECO:0000313" key="2">
    <source>
        <dbReference type="Proteomes" id="UP000461443"/>
    </source>
</evidence>
<dbReference type="Proteomes" id="UP000461443">
    <property type="component" value="Unassembled WGS sequence"/>
</dbReference>
<protein>
    <submittedName>
        <fullName evidence="1">DUF3606 domain-containing protein</fullName>
    </submittedName>
</protein>
<dbReference type="AlphaFoldDB" id="A0A845SN78"/>
<gene>
    <name evidence="1" type="ORF">GRH90_22400</name>
</gene>
<organism evidence="1 2">
    <name type="scientific">Acerihabitans arboris</name>
    <dbReference type="NCBI Taxonomy" id="2691583"/>
    <lineage>
        <taxon>Bacteria</taxon>
        <taxon>Pseudomonadati</taxon>
        <taxon>Pseudomonadota</taxon>
        <taxon>Gammaproteobacteria</taxon>
        <taxon>Enterobacterales</taxon>
        <taxon>Pectobacteriaceae</taxon>
        <taxon>Acerihabitans</taxon>
    </lineage>
</organism>
<keyword evidence="2" id="KW-1185">Reference proteome</keyword>
<dbReference type="Pfam" id="PF12244">
    <property type="entry name" value="DUF3606"/>
    <property type="match status" value="1"/>
</dbReference>
<accession>A0A845SN78</accession>
<dbReference type="EMBL" id="WUBS01000019">
    <property type="protein sequence ID" value="NDL65489.1"/>
    <property type="molecule type" value="Genomic_DNA"/>
</dbReference>
<reference evidence="1 2" key="2">
    <citation type="submission" date="2020-02" db="EMBL/GenBank/DDBJ databases">
        <title>The new genus of Enterobacteriales.</title>
        <authorList>
            <person name="Kim I.S."/>
        </authorList>
    </citation>
    <scope>NUCLEOTIDE SEQUENCE [LARGE SCALE GENOMIC DNA]</scope>
    <source>
        <strain evidence="1 2">SAP-6</strain>
    </source>
</reference>
<dbReference type="InterPro" id="IPR022037">
    <property type="entry name" value="DUF3606"/>
</dbReference>